<dbReference type="GO" id="GO:0016887">
    <property type="term" value="F:ATP hydrolysis activity"/>
    <property type="evidence" value="ECO:0007669"/>
    <property type="project" value="InterPro"/>
</dbReference>
<dbReference type="PANTHER" id="PTHR43394:SF1">
    <property type="entry name" value="ATP-BINDING CASSETTE SUB-FAMILY B MEMBER 10, MITOCHONDRIAL"/>
    <property type="match status" value="1"/>
</dbReference>
<comment type="subcellular location">
    <subcellularLocation>
        <location evidence="1">Cell membrane</location>
        <topology evidence="1">Multi-pass membrane protein</topology>
    </subcellularLocation>
</comment>
<dbReference type="GO" id="GO:0015421">
    <property type="term" value="F:ABC-type oligopeptide transporter activity"/>
    <property type="evidence" value="ECO:0007669"/>
    <property type="project" value="TreeGrafter"/>
</dbReference>
<keyword evidence="5 8" id="KW-1133">Transmembrane helix</keyword>
<dbReference type="AlphaFoldDB" id="A0AAU2H9S8"/>
<evidence type="ECO:0000256" key="7">
    <source>
        <dbReference type="SAM" id="MobiDB-lite"/>
    </source>
</evidence>
<protein>
    <submittedName>
        <fullName evidence="12">ABC transporter ATP-binding protein/permease</fullName>
    </submittedName>
</protein>
<dbReference type="InterPro" id="IPR003593">
    <property type="entry name" value="AAA+_ATPase"/>
</dbReference>
<gene>
    <name evidence="11" type="ORF">OHV25_00655</name>
    <name evidence="12" type="ORF">OHV25_39185</name>
</gene>
<evidence type="ECO:0000259" key="10">
    <source>
        <dbReference type="PROSITE" id="PS50929"/>
    </source>
</evidence>
<feature type="domain" description="ABC transporter" evidence="9">
    <location>
        <begin position="401"/>
        <end position="643"/>
    </location>
</feature>
<dbReference type="InterPro" id="IPR027417">
    <property type="entry name" value="P-loop_NTPase"/>
</dbReference>
<dbReference type="GO" id="GO:0005524">
    <property type="term" value="F:ATP binding"/>
    <property type="evidence" value="ECO:0007669"/>
    <property type="project" value="UniProtKB-KW"/>
</dbReference>
<feature type="domain" description="ABC transmembrane type-1" evidence="10">
    <location>
        <begin position="90"/>
        <end position="363"/>
    </location>
</feature>
<sequence length="674" mass="72594">MRRWRRHKPVEETVRSASEETVRSASEETLFGGSLRYDLGWNTHDDAFLELGLRAMVIRLPKLIALTVKLAWRADRDALRLVTAAEVGRGICQAVGLVAVNRILAHLLAGGTTAEKLTAASGAIGATAAAAGIGAVLRALSTAGTGRLEPKVERVATEQYLAHTSTVELAAIEDDEFHRLLDSASYGAGSARRLVKYVQNIVTGFMSLAAAASVLAVLHPLLIVLLVAMTVPSSWAALTVARRRYTSFQTWVQHSRAGQLISRLLMSTEAAAEIRAHHIGPYLLHHYRQMSLDQEAEQHRLARLAARTGLIAAAWTGLATAAAYATLGGLLWSGAMALSVGGTAVLAIRTGSSSLSNLVLQINYCHEESLFVADLDQLCQQATARAIPLCGQALPAKPREIRFEDVSFTYPGKDSKQALNGATLTIPTGKIVALCGENGSGKSTLVKLLAGLYQPDTGRICWDDVDTATANRAELVSRLAMVGQDFYRWPFTAEVNICIGRSTIPVSIERRDRAARYAGADTLIADLPRGWKTLLARGYKDGHNPSGGQWQKLGIGRAHYRGGDILIVDEPTSALDAKAEQSLFDEFRSLADDGQTVILITHRLGSVRTADLIYVLDHGRVVESGTFTELLSDTAPGPKVFRSLYELQAAQYQQPNVTIPHPTTPAGSGEGRTS</sequence>
<dbReference type="SUPFAM" id="SSF90123">
    <property type="entry name" value="ABC transporter transmembrane region"/>
    <property type="match status" value="1"/>
</dbReference>
<feature type="transmembrane region" description="Helical" evidence="8">
    <location>
        <begin position="304"/>
        <end position="324"/>
    </location>
</feature>
<dbReference type="InterPro" id="IPR011527">
    <property type="entry name" value="ABC1_TM_dom"/>
</dbReference>
<dbReference type="GO" id="GO:0005886">
    <property type="term" value="C:plasma membrane"/>
    <property type="evidence" value="ECO:0007669"/>
    <property type="project" value="UniProtKB-SubCell"/>
</dbReference>
<dbReference type="EMBL" id="CP108253">
    <property type="protein sequence ID" value="WTU45160.1"/>
    <property type="molecule type" value="Genomic_DNA"/>
</dbReference>
<proteinExistence type="predicted"/>
<dbReference type="InterPro" id="IPR039421">
    <property type="entry name" value="Type_1_exporter"/>
</dbReference>
<feature type="transmembrane region" description="Helical" evidence="8">
    <location>
        <begin position="221"/>
        <end position="241"/>
    </location>
</feature>
<dbReference type="SUPFAM" id="SSF52540">
    <property type="entry name" value="P-loop containing nucleoside triphosphate hydrolases"/>
    <property type="match status" value="1"/>
</dbReference>
<keyword evidence="3" id="KW-0547">Nucleotide-binding</keyword>
<accession>A0AAU2H9S8</accession>
<evidence type="ECO:0000256" key="3">
    <source>
        <dbReference type="ARBA" id="ARBA00022741"/>
    </source>
</evidence>
<feature type="transmembrane region" description="Helical" evidence="8">
    <location>
        <begin position="197"/>
        <end position="215"/>
    </location>
</feature>
<dbReference type="PANTHER" id="PTHR43394">
    <property type="entry name" value="ATP-DEPENDENT PERMEASE MDL1, MITOCHONDRIAL"/>
    <property type="match status" value="1"/>
</dbReference>
<dbReference type="InterPro" id="IPR003439">
    <property type="entry name" value="ABC_transporter-like_ATP-bd"/>
</dbReference>
<evidence type="ECO:0000313" key="12">
    <source>
        <dbReference type="EMBL" id="WTU45160.1"/>
    </source>
</evidence>
<dbReference type="SMART" id="SM00382">
    <property type="entry name" value="AAA"/>
    <property type="match status" value="1"/>
</dbReference>
<dbReference type="PROSITE" id="PS50929">
    <property type="entry name" value="ABC_TM1F"/>
    <property type="match status" value="1"/>
</dbReference>
<evidence type="ECO:0000256" key="4">
    <source>
        <dbReference type="ARBA" id="ARBA00022840"/>
    </source>
</evidence>
<dbReference type="EMBL" id="CP108253">
    <property type="protein sequence ID" value="WTU38198.1"/>
    <property type="molecule type" value="Genomic_DNA"/>
</dbReference>
<evidence type="ECO:0000256" key="8">
    <source>
        <dbReference type="SAM" id="Phobius"/>
    </source>
</evidence>
<evidence type="ECO:0000256" key="6">
    <source>
        <dbReference type="ARBA" id="ARBA00023136"/>
    </source>
</evidence>
<evidence type="ECO:0000256" key="2">
    <source>
        <dbReference type="ARBA" id="ARBA00022692"/>
    </source>
</evidence>
<keyword evidence="6 8" id="KW-0472">Membrane</keyword>
<dbReference type="PROSITE" id="PS50893">
    <property type="entry name" value="ABC_TRANSPORTER_2"/>
    <property type="match status" value="1"/>
</dbReference>
<name>A0AAU2H9S8_9ACTN</name>
<evidence type="ECO:0000256" key="1">
    <source>
        <dbReference type="ARBA" id="ARBA00004651"/>
    </source>
</evidence>
<organism evidence="12">
    <name type="scientific">Streptomyces sp. NBC_00060</name>
    <dbReference type="NCBI Taxonomy" id="2975636"/>
    <lineage>
        <taxon>Bacteria</taxon>
        <taxon>Bacillati</taxon>
        <taxon>Actinomycetota</taxon>
        <taxon>Actinomycetes</taxon>
        <taxon>Kitasatosporales</taxon>
        <taxon>Streptomycetaceae</taxon>
        <taxon>Streptomyces</taxon>
    </lineage>
</organism>
<dbReference type="Gene3D" id="1.20.1560.10">
    <property type="entry name" value="ABC transporter type 1, transmembrane domain"/>
    <property type="match status" value="1"/>
</dbReference>
<reference evidence="12" key="1">
    <citation type="submission" date="2022-10" db="EMBL/GenBank/DDBJ databases">
        <title>The complete genomes of actinobacterial strains from the NBC collection.</title>
        <authorList>
            <person name="Joergensen T.S."/>
            <person name="Alvarez Arevalo M."/>
            <person name="Sterndorff E.B."/>
            <person name="Faurdal D."/>
            <person name="Vuksanovic O."/>
            <person name="Mourched A.-S."/>
            <person name="Charusanti P."/>
            <person name="Shaw S."/>
            <person name="Blin K."/>
            <person name="Weber T."/>
        </authorList>
    </citation>
    <scope>NUCLEOTIDE SEQUENCE</scope>
    <source>
        <strain evidence="12">NBC_00060</strain>
    </source>
</reference>
<dbReference type="Pfam" id="PF00005">
    <property type="entry name" value="ABC_tran"/>
    <property type="match status" value="1"/>
</dbReference>
<evidence type="ECO:0000256" key="5">
    <source>
        <dbReference type="ARBA" id="ARBA00022989"/>
    </source>
</evidence>
<feature type="region of interest" description="Disordered" evidence="7">
    <location>
        <begin position="654"/>
        <end position="674"/>
    </location>
</feature>
<evidence type="ECO:0000313" key="11">
    <source>
        <dbReference type="EMBL" id="WTU38198.1"/>
    </source>
</evidence>
<keyword evidence="4 12" id="KW-0067">ATP-binding</keyword>
<keyword evidence="2 8" id="KW-0812">Transmembrane</keyword>
<evidence type="ECO:0000259" key="9">
    <source>
        <dbReference type="PROSITE" id="PS50893"/>
    </source>
</evidence>
<dbReference type="Gene3D" id="3.40.50.300">
    <property type="entry name" value="P-loop containing nucleotide triphosphate hydrolases"/>
    <property type="match status" value="1"/>
</dbReference>
<dbReference type="InterPro" id="IPR036640">
    <property type="entry name" value="ABC1_TM_sf"/>
</dbReference>